<proteinExistence type="predicted"/>
<sequence>MDFSQLNKKASDSFHKQRTMLKKLSQGKTLNCEQCGGVLTLDLATSEPGKGIVKCKKGCTDIVLELGA</sequence>
<reference evidence="1 2" key="1">
    <citation type="submission" date="2019-07" db="EMBL/GenBank/DDBJ databases">
        <title>Whole genome shotgun sequence of Pseudoalteromonas espejiana NBRC 102222.</title>
        <authorList>
            <person name="Hosoyama A."/>
            <person name="Uohara A."/>
            <person name="Ohji S."/>
            <person name="Ichikawa N."/>
        </authorList>
    </citation>
    <scope>NUCLEOTIDE SEQUENCE [LARGE SCALE GENOMIC DNA]</scope>
    <source>
        <strain evidence="1 2">NBRC 102222</strain>
    </source>
</reference>
<protein>
    <submittedName>
        <fullName evidence="1">Uncharacterized protein</fullName>
    </submittedName>
</protein>
<gene>
    <name evidence="1" type="ORF">PES01_35240</name>
</gene>
<name>A0A510Y0B6_9GAMM</name>
<dbReference type="RefSeq" id="WP_089346887.1">
    <property type="nucleotide sequence ID" value="NZ_BJUM01000047.1"/>
</dbReference>
<keyword evidence="2" id="KW-1185">Reference proteome</keyword>
<evidence type="ECO:0000313" key="1">
    <source>
        <dbReference type="EMBL" id="GEK56679.1"/>
    </source>
</evidence>
<dbReference type="EMBL" id="BJUM01000047">
    <property type="protein sequence ID" value="GEK56679.1"/>
    <property type="molecule type" value="Genomic_DNA"/>
</dbReference>
<dbReference type="OrthoDB" id="6387849at2"/>
<comment type="caution">
    <text evidence="1">The sequence shown here is derived from an EMBL/GenBank/DDBJ whole genome shotgun (WGS) entry which is preliminary data.</text>
</comment>
<accession>A0A510Y0B6</accession>
<organism evidence="1 2">
    <name type="scientific">Pseudoalteromonas espejiana</name>
    <dbReference type="NCBI Taxonomy" id="28107"/>
    <lineage>
        <taxon>Bacteria</taxon>
        <taxon>Pseudomonadati</taxon>
        <taxon>Pseudomonadota</taxon>
        <taxon>Gammaproteobacteria</taxon>
        <taxon>Alteromonadales</taxon>
        <taxon>Pseudoalteromonadaceae</taxon>
        <taxon>Pseudoalteromonas</taxon>
    </lineage>
</organism>
<evidence type="ECO:0000313" key="2">
    <source>
        <dbReference type="Proteomes" id="UP000321419"/>
    </source>
</evidence>
<dbReference type="AlphaFoldDB" id="A0A510Y0B6"/>
<dbReference type="Proteomes" id="UP000321419">
    <property type="component" value="Unassembled WGS sequence"/>
</dbReference>